<reference evidence="2 3" key="1">
    <citation type="submission" date="2014-07" db="EMBL/GenBank/DDBJ databases">
        <authorList>
            <person name="Urmite Genomes Urmite Genomes"/>
        </authorList>
    </citation>
    <scope>NUCLEOTIDE SEQUENCE [LARGE SCALE GENOMIC DNA]</scope>
    <source>
        <strain evidence="2 3">13MG44_air</strain>
    </source>
</reference>
<gene>
    <name evidence="2" type="ORF">BN1048_01696</name>
</gene>
<organism evidence="2 3">
    <name type="scientific">Jeotgalicoccus saudimassiliensis</name>
    <dbReference type="NCBI Taxonomy" id="1461582"/>
    <lineage>
        <taxon>Bacteria</taxon>
        <taxon>Bacillati</taxon>
        <taxon>Bacillota</taxon>
        <taxon>Bacilli</taxon>
        <taxon>Bacillales</taxon>
        <taxon>Staphylococcaceae</taxon>
        <taxon>Jeotgalicoccus</taxon>
    </lineage>
</organism>
<name>A0A078M7W8_9STAP</name>
<dbReference type="PROSITE" id="PS51318">
    <property type="entry name" value="TAT"/>
    <property type="match status" value="1"/>
</dbReference>
<dbReference type="AlphaFoldDB" id="A0A078M7W8"/>
<dbReference type="NCBIfam" id="TIGR01409">
    <property type="entry name" value="TAT_signal_seq"/>
    <property type="match status" value="1"/>
</dbReference>
<dbReference type="STRING" id="1461582.BN1048_01696"/>
<feature type="region of interest" description="Disordered" evidence="1">
    <location>
        <begin position="46"/>
        <end position="69"/>
    </location>
</feature>
<dbReference type="InterPro" id="IPR027056">
    <property type="entry name" value="Gluconate_2DH_su3"/>
</dbReference>
<dbReference type="HOGENOM" id="CLU_065508_0_0_9"/>
<evidence type="ECO:0000256" key="1">
    <source>
        <dbReference type="SAM" id="MobiDB-lite"/>
    </source>
</evidence>
<dbReference type="InterPro" id="IPR006311">
    <property type="entry name" value="TAT_signal"/>
</dbReference>
<protein>
    <submittedName>
        <fullName evidence="2">Gluconate 2-dehydrogenase subunit 3</fullName>
    </submittedName>
</protein>
<accession>A0A078M7W8</accession>
<proteinExistence type="predicted"/>
<evidence type="ECO:0000313" key="2">
    <source>
        <dbReference type="EMBL" id="CEA02389.1"/>
    </source>
</evidence>
<dbReference type="Proteomes" id="UP000044136">
    <property type="component" value="Unassembled WGS sequence"/>
</dbReference>
<sequence>MVKEETGNNSDEKVFSRRDFLKTTGVAAGGIAGGALLGGFTGFQFGSEQDSESAETDTGGETADGGEGGADAQEFAARTYISRQEDFAALAAATERIYPEDDNGPGAIELGVPYFIDNQLYGTWGSNGTDYRMGPYEPMASDTHGRQEKLNRGEIFVLGIRRLREYAVEEHDTEFVDLEPDVQDEVLRAFESGEVDVPGMRSEAFFSLLRNTTIEGVYADPVYGGNKNMEGWKMIKYPGPRMGWMDQILSEEFVELEPESLRSYQGGGI</sequence>
<dbReference type="eggNOG" id="ENOG502Z7SX">
    <property type="taxonomic scope" value="Bacteria"/>
</dbReference>
<dbReference type="RefSeq" id="WP_052108916.1">
    <property type="nucleotide sequence ID" value="NZ_CCSE01000001.1"/>
</dbReference>
<keyword evidence="3" id="KW-1185">Reference proteome</keyword>
<dbReference type="OrthoDB" id="8400810at2"/>
<dbReference type="InterPro" id="IPR019546">
    <property type="entry name" value="TAT_signal_bac_arc"/>
</dbReference>
<evidence type="ECO:0000313" key="3">
    <source>
        <dbReference type="Proteomes" id="UP000044136"/>
    </source>
</evidence>
<dbReference type="EMBL" id="CCSE01000001">
    <property type="protein sequence ID" value="CEA02389.1"/>
    <property type="molecule type" value="Genomic_DNA"/>
</dbReference>
<dbReference type="Pfam" id="PF13618">
    <property type="entry name" value="Gluconate_2-dh3"/>
    <property type="match status" value="1"/>
</dbReference>